<dbReference type="InterPro" id="IPR000917">
    <property type="entry name" value="Sulfatase_N"/>
</dbReference>
<dbReference type="Gene3D" id="3.40.720.10">
    <property type="entry name" value="Alkaline Phosphatase, subunit A"/>
    <property type="match status" value="1"/>
</dbReference>
<evidence type="ECO:0000256" key="5">
    <source>
        <dbReference type="ARBA" id="ARBA00023180"/>
    </source>
</evidence>
<feature type="transmembrane region" description="Helical" evidence="7">
    <location>
        <begin position="12"/>
        <end position="29"/>
    </location>
</feature>
<dbReference type="InterPro" id="IPR017850">
    <property type="entry name" value="Alkaline_phosphatase_core_sf"/>
</dbReference>
<dbReference type="SUPFAM" id="SSF53649">
    <property type="entry name" value="Alkaline phosphatase-like"/>
    <property type="match status" value="1"/>
</dbReference>
<name>A0AAN8IXJ3_PATCE</name>
<comment type="caution">
    <text evidence="9">The sequence shown here is derived from an EMBL/GenBank/DDBJ whole genome shotgun (WGS) entry which is preliminary data.</text>
</comment>
<comment type="cofactor">
    <cofactor evidence="1">
        <name>Ca(2+)</name>
        <dbReference type="ChEBI" id="CHEBI:29108"/>
    </cofactor>
</comment>
<dbReference type="InterPro" id="IPR024607">
    <property type="entry name" value="Sulfatase_CS"/>
</dbReference>
<dbReference type="GO" id="GO:0030203">
    <property type="term" value="P:glycosaminoglycan metabolic process"/>
    <property type="evidence" value="ECO:0007669"/>
    <property type="project" value="InterPro"/>
</dbReference>
<evidence type="ECO:0000313" key="9">
    <source>
        <dbReference type="EMBL" id="KAK6165439.1"/>
    </source>
</evidence>
<dbReference type="GO" id="GO:0008449">
    <property type="term" value="F:N-acetylglucosamine-6-sulfatase activity"/>
    <property type="evidence" value="ECO:0007669"/>
    <property type="project" value="InterPro"/>
</dbReference>
<gene>
    <name evidence="9" type="ORF">SNE40_022366</name>
</gene>
<dbReference type="CDD" id="cd16147">
    <property type="entry name" value="G6S"/>
    <property type="match status" value="1"/>
</dbReference>
<keyword evidence="7" id="KW-0812">Transmembrane</keyword>
<keyword evidence="7" id="KW-1133">Transmembrane helix</keyword>
<dbReference type="PANTHER" id="PTHR43108:SF8">
    <property type="entry name" value="SD21168P"/>
    <property type="match status" value="1"/>
</dbReference>
<dbReference type="EMBL" id="JAZGQO010000021">
    <property type="protein sequence ID" value="KAK6165439.1"/>
    <property type="molecule type" value="Genomic_DNA"/>
</dbReference>
<evidence type="ECO:0000259" key="8">
    <source>
        <dbReference type="Pfam" id="PF00884"/>
    </source>
</evidence>
<organism evidence="9 10">
    <name type="scientific">Patella caerulea</name>
    <name type="common">Rayed Mediterranean limpet</name>
    <dbReference type="NCBI Taxonomy" id="87958"/>
    <lineage>
        <taxon>Eukaryota</taxon>
        <taxon>Metazoa</taxon>
        <taxon>Spiralia</taxon>
        <taxon>Lophotrochozoa</taxon>
        <taxon>Mollusca</taxon>
        <taxon>Gastropoda</taxon>
        <taxon>Patellogastropoda</taxon>
        <taxon>Patelloidea</taxon>
        <taxon>Patellidae</taxon>
        <taxon>Patella</taxon>
    </lineage>
</organism>
<dbReference type="InterPro" id="IPR012251">
    <property type="entry name" value="GlcNAc_6-SO4ase"/>
</dbReference>
<proteinExistence type="inferred from homology"/>
<keyword evidence="10" id="KW-1185">Reference proteome</keyword>
<sequence>MRDECIGQPRCWYILGLILFISYIPATTAKPPNIVFILTDDQDYTLGSQNAIKKITNLIGSQGIIFNNMFVSSPLCCPSRSSIFSGKYVHNHMAANNSVDGNCSSYAWQQTEEPRAFPVYLKNQGYRTFFSGKYLNLYGFPQVGGPQHVPPGWDWWVGLVGNSRYYNYDLSVNGTRESHGNDYKNDYLTDVIHRRGMEFLNQQSADGDPFFMMLSTPACHEPFTPAPQYADNFTGMVAPRGGSYNKHGDEGKHWLVRQAITPMPNDTVILVDDIFRNRWRTLLSVDDMVEEVYNTVKAKNMIDNTYFIFSSDNGFHLGQFSMPYDKRQLYEFDVRVPLMISGPGIKPGQVSSAPVMNIDLGPTFVELSGQSVPSQMDGVSMVPILMSDSSTDVVTRENFLVEHYGEHLVDNPGCPQLHNQGMMVCHSHCECQDSWNNTYSCLRVIGQGKNYKYCQLEDLLNFVEVYDLDKDPHEFDNIVNTTDQQLIAILKQELFDLSRCSGVACKSPPLNI</sequence>
<evidence type="ECO:0000313" key="10">
    <source>
        <dbReference type="Proteomes" id="UP001347796"/>
    </source>
</evidence>
<evidence type="ECO:0000256" key="4">
    <source>
        <dbReference type="ARBA" id="ARBA00022801"/>
    </source>
</evidence>
<protein>
    <recommendedName>
        <fullName evidence="8">Sulfatase N-terminal domain-containing protein</fullName>
    </recommendedName>
</protein>
<keyword evidence="4" id="KW-0378">Hydrolase</keyword>
<keyword evidence="5" id="KW-0325">Glycoprotein</keyword>
<dbReference type="PANTHER" id="PTHR43108">
    <property type="entry name" value="N-ACETYLGLUCOSAMINE-6-SULFATASE FAMILY MEMBER"/>
    <property type="match status" value="1"/>
</dbReference>
<dbReference type="GO" id="GO:0005539">
    <property type="term" value="F:glycosaminoglycan binding"/>
    <property type="evidence" value="ECO:0007669"/>
    <property type="project" value="TreeGrafter"/>
</dbReference>
<dbReference type="PIRSF" id="PIRSF036666">
    <property type="entry name" value="G6S"/>
    <property type="match status" value="1"/>
</dbReference>
<keyword evidence="7" id="KW-0472">Membrane</keyword>
<reference evidence="9 10" key="1">
    <citation type="submission" date="2024-01" db="EMBL/GenBank/DDBJ databases">
        <title>The genome of the rayed Mediterranean limpet Patella caerulea (Linnaeus, 1758).</title>
        <authorList>
            <person name="Anh-Thu Weber A."/>
            <person name="Halstead-Nussloch G."/>
        </authorList>
    </citation>
    <scope>NUCLEOTIDE SEQUENCE [LARGE SCALE GENOMIC DNA]</scope>
    <source>
        <strain evidence="9">AATW-2023a</strain>
        <tissue evidence="9">Whole specimen</tissue>
    </source>
</reference>
<keyword evidence="3" id="KW-0732">Signal</keyword>
<accession>A0AAN8IXJ3</accession>
<feature type="domain" description="Sulfatase N-terminal" evidence="8">
    <location>
        <begin position="32"/>
        <end position="369"/>
    </location>
</feature>
<feature type="modified residue" description="3-oxoalanine (Cys)" evidence="6">
    <location>
        <position position="76"/>
    </location>
</feature>
<dbReference type="PROSITE" id="PS00149">
    <property type="entry name" value="SULFATASE_2"/>
    <property type="match status" value="1"/>
</dbReference>
<evidence type="ECO:0000256" key="7">
    <source>
        <dbReference type="SAM" id="Phobius"/>
    </source>
</evidence>
<evidence type="ECO:0000256" key="1">
    <source>
        <dbReference type="ARBA" id="ARBA00001913"/>
    </source>
</evidence>
<comment type="PTM">
    <text evidence="6">The conversion to 3-oxoalanine (also known as C-formylglycine, FGly), of a serine or cysteine residue in prokaryotes and of a cysteine residue in eukaryotes, is critical for catalytic activity.</text>
</comment>
<dbReference type="Proteomes" id="UP001347796">
    <property type="component" value="Unassembled WGS sequence"/>
</dbReference>
<evidence type="ECO:0000256" key="2">
    <source>
        <dbReference type="ARBA" id="ARBA00008779"/>
    </source>
</evidence>
<dbReference type="AlphaFoldDB" id="A0AAN8IXJ3"/>
<comment type="similarity">
    <text evidence="2">Belongs to the sulfatase family.</text>
</comment>
<evidence type="ECO:0000256" key="6">
    <source>
        <dbReference type="PIRSR" id="PIRSR036666-50"/>
    </source>
</evidence>
<dbReference type="Pfam" id="PF00884">
    <property type="entry name" value="Sulfatase"/>
    <property type="match status" value="1"/>
</dbReference>
<evidence type="ECO:0000256" key="3">
    <source>
        <dbReference type="ARBA" id="ARBA00022729"/>
    </source>
</evidence>